<accession>A0ABX1Z2S5</accession>
<organism evidence="5 6">
    <name type="scientific">Paenibacillus germinis</name>
    <dbReference type="NCBI Taxonomy" id="2654979"/>
    <lineage>
        <taxon>Bacteria</taxon>
        <taxon>Bacillati</taxon>
        <taxon>Bacillota</taxon>
        <taxon>Bacilli</taxon>
        <taxon>Bacillales</taxon>
        <taxon>Paenibacillaceae</taxon>
        <taxon>Paenibacillus</taxon>
    </lineage>
</organism>
<dbReference type="PANTHER" id="PTHR10628:SF30">
    <property type="entry name" value="EXO-ALPHA-SIALIDASE"/>
    <property type="match status" value="1"/>
</dbReference>
<evidence type="ECO:0000256" key="1">
    <source>
        <dbReference type="ARBA" id="ARBA00000427"/>
    </source>
</evidence>
<name>A0ABX1Z2S5_9BACL</name>
<dbReference type="SUPFAM" id="SSF50939">
    <property type="entry name" value="Sialidases"/>
    <property type="match status" value="1"/>
</dbReference>
<protein>
    <recommendedName>
        <fullName evidence="3">exo-alpha-sialidase</fullName>
        <ecNumber evidence="3">3.2.1.18</ecNumber>
    </recommendedName>
</protein>
<keyword evidence="6" id="KW-1185">Reference proteome</keyword>
<evidence type="ECO:0000256" key="2">
    <source>
        <dbReference type="ARBA" id="ARBA00009348"/>
    </source>
</evidence>
<dbReference type="Gene3D" id="2.120.10.10">
    <property type="match status" value="1"/>
</dbReference>
<evidence type="ECO:0000259" key="4">
    <source>
        <dbReference type="Pfam" id="PF13088"/>
    </source>
</evidence>
<comment type="catalytic activity">
    <reaction evidence="1">
        <text>Hydrolysis of alpha-(2-&gt;3)-, alpha-(2-&gt;6)-, alpha-(2-&gt;8)- glycosidic linkages of terminal sialic acid residues in oligosaccharides, glycoproteins, glycolipids, colominic acid and synthetic substrates.</text>
        <dbReference type="EC" id="3.2.1.18"/>
    </reaction>
</comment>
<dbReference type="EC" id="3.2.1.18" evidence="3"/>
<dbReference type="PANTHER" id="PTHR10628">
    <property type="entry name" value="SIALIDASE"/>
    <property type="match status" value="1"/>
</dbReference>
<dbReference type="Proteomes" id="UP000658690">
    <property type="component" value="Unassembled WGS sequence"/>
</dbReference>
<dbReference type="Pfam" id="PF13088">
    <property type="entry name" value="BNR_2"/>
    <property type="match status" value="1"/>
</dbReference>
<reference evidence="5 6" key="1">
    <citation type="submission" date="2019-10" db="EMBL/GenBank/DDBJ databases">
        <title>Description of Paenibacillus choica sp. nov.</title>
        <authorList>
            <person name="Carlier A."/>
            <person name="Qi S."/>
        </authorList>
    </citation>
    <scope>NUCLEOTIDE SEQUENCE [LARGE SCALE GENOMIC DNA]</scope>
    <source>
        <strain evidence="5 6">LMG 31460</strain>
    </source>
</reference>
<dbReference type="InterPro" id="IPR026856">
    <property type="entry name" value="Sialidase_fam"/>
</dbReference>
<feature type="domain" description="Sialidase" evidence="4">
    <location>
        <begin position="44"/>
        <end position="329"/>
    </location>
</feature>
<dbReference type="EMBL" id="WHOC01000058">
    <property type="protein sequence ID" value="NOU86311.1"/>
    <property type="molecule type" value="Genomic_DNA"/>
</dbReference>
<comment type="similarity">
    <text evidence="2">Belongs to the glycosyl hydrolase 33 family.</text>
</comment>
<dbReference type="InterPro" id="IPR011040">
    <property type="entry name" value="Sialidase"/>
</dbReference>
<sequence length="352" mass="38395">MVPLKASLRGAHKVLDKQNLFTSGEYGYHTFRIPSLLVTREGTVLAFCEARKNGAGDAGEIDVALRRSLDNGDTWEPFEIIAGDGTSTIGNPCPVQDLETGTIWLVLCRNAGDGHEKDILAGKRARDVLVMKSDDDGVTWTQPKDITADVKRAEWTWYATGPCHAVQLQSGRLIVPCNHAVLNPETGTSGPYTAHVIYSDDHGANWRIGGIVGQNTNECALTELPDGSVYINMRSYHGQNQRASAWSLDGGLTWSDITLNEALIEPVCQGSVVEDRRGGILFSNPASVKRNNMTVKASVDGGRSWTTEKELHEGPAAYSDLAIAKDGTVLCFYECGEESAYERMTMARFSRI</sequence>
<evidence type="ECO:0000256" key="3">
    <source>
        <dbReference type="ARBA" id="ARBA00012733"/>
    </source>
</evidence>
<evidence type="ECO:0000313" key="6">
    <source>
        <dbReference type="Proteomes" id="UP000658690"/>
    </source>
</evidence>
<evidence type="ECO:0000313" key="5">
    <source>
        <dbReference type="EMBL" id="NOU86311.1"/>
    </source>
</evidence>
<dbReference type="CDD" id="cd15482">
    <property type="entry name" value="Sialidase_non-viral"/>
    <property type="match status" value="1"/>
</dbReference>
<comment type="caution">
    <text evidence="5">The sequence shown here is derived from an EMBL/GenBank/DDBJ whole genome shotgun (WGS) entry which is preliminary data.</text>
</comment>
<dbReference type="InterPro" id="IPR036278">
    <property type="entry name" value="Sialidase_sf"/>
</dbReference>
<gene>
    <name evidence="5" type="ORF">GC102_11065</name>
</gene>
<proteinExistence type="inferred from homology"/>